<reference evidence="3 4" key="1">
    <citation type="submission" date="2021-03" db="EMBL/GenBank/DDBJ databases">
        <title>Actinoplanes flavus sp. nov., a novel actinomycete isolated from Coconut Palm rhizosphere soil.</title>
        <authorList>
            <person name="Luo X."/>
        </authorList>
    </citation>
    <scope>NUCLEOTIDE SEQUENCE [LARGE SCALE GENOMIC DNA]</scope>
    <source>
        <strain evidence="3 4">NEAU-H7</strain>
    </source>
</reference>
<accession>A0ABS3UH85</accession>
<dbReference type="RefSeq" id="WP_208467316.1">
    <property type="nucleotide sequence ID" value="NZ_JAGFNS010000006.1"/>
</dbReference>
<organism evidence="3 4">
    <name type="scientific">Actinoplanes flavus</name>
    <dbReference type="NCBI Taxonomy" id="2820290"/>
    <lineage>
        <taxon>Bacteria</taxon>
        <taxon>Bacillati</taxon>
        <taxon>Actinomycetota</taxon>
        <taxon>Actinomycetes</taxon>
        <taxon>Micromonosporales</taxon>
        <taxon>Micromonosporaceae</taxon>
        <taxon>Actinoplanes</taxon>
    </lineage>
</organism>
<evidence type="ECO:0000313" key="4">
    <source>
        <dbReference type="Proteomes" id="UP000679690"/>
    </source>
</evidence>
<evidence type="ECO:0000256" key="1">
    <source>
        <dbReference type="SAM" id="Coils"/>
    </source>
</evidence>
<gene>
    <name evidence="3" type="ORF">J5X75_11395</name>
</gene>
<dbReference type="EMBL" id="JAGFNS010000006">
    <property type="protein sequence ID" value="MBO3738128.1"/>
    <property type="molecule type" value="Genomic_DNA"/>
</dbReference>
<dbReference type="Proteomes" id="UP000679690">
    <property type="component" value="Unassembled WGS sequence"/>
</dbReference>
<feature type="coiled-coil region" evidence="1">
    <location>
        <begin position="341"/>
        <end position="460"/>
    </location>
</feature>
<keyword evidence="1" id="KW-0175">Coiled coil</keyword>
<sequence length="1501" mass="163080">MYELNRVRLFGVGPRGARYTDVTLDLSGVGKIVGSQGSLFDAPTRRPSPYSLLLLENGGGKSVLLKLLFSVVLPGKRNAVGGSAAVMEKFVIGDDAAHIVLEWMHVRTGDRVITGKVLQRRRGGVAADRLAEHWWSLRPHQGVEMDDLPFTAEGRKLRLEGFREALQEIDRAAPVTQLAWTGPEVGAWADHLRTIGIEPDMFGIQRRMNADEGDAASAFKFKSSREFVEWLLKIVLDPEDAVSVAENFDSYARTVGDRQAMLLERDFAEGAVSALRPVAAAHGRHSAARVAREAVESQGVMLLRRIRAREAAETAATQRLRELAEEATKTASARETERDRARDVVNEIRRLTLVLEHAQAQKEKAVATDGRDAADADLRGWALAELLERKTRAEQESEQLAQQITEAEREARPALDKRDDAAGALLSKLNAEAAAAREERDRLNEAARTHGERANELNDERTRVLLDAGKWQTERETILAKTAENRAQVDAAVADGLLTAGQDVARAADEGREAAEFTGRQLKQLEQRLRDAQSVVRDTASAEKRTRDALGEVRGQHQEADRALQTVLDQAARLTADDLVRIALSSDELDVDMLDANTGALTAALEAEETLREGRLDTVRAAQNDDQRLLDGLGDGGLLPPRAEVEASLSVLHVAGVVAHAGWRYLAESVAADERSTIIATHPELADGVVVVDPLSMSDARKALTAARLLPAAAVTVGTSARMLYSADSAEPGSPTEPDLPDQFVVEPNPALFDVHAAELRREQIREAMATRGAEIAAETETLRHLRAVRADLAGWTRACPPGRLAELRAAMDALDEALATALETDRMARDAAEEADDVQQGIEAELAEYRHVERAAADRAGELDRLAESVKAVEHLRRRLPELDESIKLAGRTADEFAQERLRQQALATEAARAAENASGRAERHHTDMGDIVSSTGRHSDTVPGESITVLRATYLAAAATYAAVEVGQDLRAAATAAEKEAARVRADVNGRDTEDVAHGMQLLATPEGSDAASRQAAIARTKRERERYDAAINATNTRVGGLGSELKAATPSDNRNVWIQLTDDRRPTSVDHGRTLLTAATADQREAQQRHEDAVTHAADLNRRTTEAGEAARAFREVLAPLTVLLAHPDADSTGSTDSTELYAGAAEDARTATTRIQETLRSTGDEERDSGREVIRLVDIAVRLANQPRFETMNNVARRALVGLDRDQLAIRAGEFAGQLDQRLATLTSDLDSASRHRKLIVDRLAALVDGALKTLRTASRLSKLPAGLGEWEGKEFLRIRFTEPDPSLLAARIGEVVDELSTTISARTGTGGTAPKRDGVALLLRSIETAVPKGFHVDLLKPDAVLRDERVPIENMNEVFSGGQELTAAIVLYCTMAALRANERGKMRARHSGVLFLDNPIGKASAEYLLELQQGVAAALGVQLVYTTGLSDDRALAAFPLWVRMRNDADLRAGLKHIRVAEVVRQQLPEPFTADDAASTGTAPGTVTATRVYRRPE</sequence>
<feature type="compositionally biased region" description="Polar residues" evidence="2">
    <location>
        <begin position="1483"/>
        <end position="1493"/>
    </location>
</feature>
<proteinExistence type="predicted"/>
<feature type="compositionally biased region" description="Basic and acidic residues" evidence="2">
    <location>
        <begin position="540"/>
        <end position="556"/>
    </location>
</feature>
<feature type="region of interest" description="Disordered" evidence="2">
    <location>
        <begin position="1477"/>
        <end position="1501"/>
    </location>
</feature>
<evidence type="ECO:0008006" key="5">
    <source>
        <dbReference type="Google" id="ProtNLM"/>
    </source>
</evidence>
<evidence type="ECO:0000313" key="3">
    <source>
        <dbReference type="EMBL" id="MBO3738128.1"/>
    </source>
</evidence>
<comment type="caution">
    <text evidence="3">The sequence shown here is derived from an EMBL/GenBank/DDBJ whole genome shotgun (WGS) entry which is preliminary data.</text>
</comment>
<protein>
    <recommendedName>
        <fullName evidence="5">Chromosome segregation ATPase</fullName>
    </recommendedName>
</protein>
<name>A0ABS3UH85_9ACTN</name>
<evidence type="ECO:0000256" key="2">
    <source>
        <dbReference type="SAM" id="MobiDB-lite"/>
    </source>
</evidence>
<feature type="region of interest" description="Disordered" evidence="2">
    <location>
        <begin position="533"/>
        <end position="556"/>
    </location>
</feature>
<keyword evidence="4" id="KW-1185">Reference proteome</keyword>